<organism evidence="11 12">
    <name type="scientific">Nocardioides islandensis</name>
    <dbReference type="NCBI Taxonomy" id="433663"/>
    <lineage>
        <taxon>Bacteria</taxon>
        <taxon>Bacillati</taxon>
        <taxon>Actinomycetota</taxon>
        <taxon>Actinomycetes</taxon>
        <taxon>Propionibacteriales</taxon>
        <taxon>Nocardioidaceae</taxon>
        <taxon>Nocardioides</taxon>
    </lineage>
</organism>
<dbReference type="GO" id="GO:0009254">
    <property type="term" value="P:peptidoglycan turnover"/>
    <property type="evidence" value="ECO:0007669"/>
    <property type="project" value="TreeGrafter"/>
</dbReference>
<comment type="similarity">
    <text evidence="2 6">Belongs to the glycosyl hydrolase 3 family.</text>
</comment>
<dbReference type="PANTHER" id="PTHR30480">
    <property type="entry name" value="BETA-HEXOSAMINIDASE-RELATED"/>
    <property type="match status" value="1"/>
</dbReference>
<evidence type="ECO:0000256" key="1">
    <source>
        <dbReference type="ARBA" id="ARBA00001231"/>
    </source>
</evidence>
<dbReference type="InterPro" id="IPR036881">
    <property type="entry name" value="Glyco_hydro_3_C_sf"/>
</dbReference>
<feature type="domain" description="Glycoside hydrolase family 3 N-terminal" evidence="9">
    <location>
        <begin position="68"/>
        <end position="416"/>
    </location>
</feature>
<dbReference type="SUPFAM" id="SSF51445">
    <property type="entry name" value="(Trans)glycosidases"/>
    <property type="match status" value="1"/>
</dbReference>
<dbReference type="EMBL" id="JADKPN010000014">
    <property type="protein sequence ID" value="MBF4765296.1"/>
    <property type="molecule type" value="Genomic_DNA"/>
</dbReference>
<dbReference type="Pfam" id="PF01915">
    <property type="entry name" value="Glyco_hydro_3_C"/>
    <property type="match status" value="1"/>
</dbReference>
<proteinExistence type="inferred from homology"/>
<dbReference type="Proteomes" id="UP000640489">
    <property type="component" value="Unassembled WGS sequence"/>
</dbReference>
<dbReference type="Pfam" id="PF00933">
    <property type="entry name" value="Glyco_hydro_3"/>
    <property type="match status" value="1"/>
</dbReference>
<feature type="chain" id="PRO_5039499430" description="beta-N-acetylhexosaminidase" evidence="8">
    <location>
        <begin position="46"/>
        <end position="634"/>
    </location>
</feature>
<dbReference type="PANTHER" id="PTHR30480:SF13">
    <property type="entry name" value="BETA-HEXOSAMINIDASE"/>
    <property type="match status" value="1"/>
</dbReference>
<keyword evidence="4 6" id="KW-0378">Hydrolase</keyword>
<protein>
    <recommendedName>
        <fullName evidence="3">beta-N-acetylhexosaminidase</fullName>
        <ecNumber evidence="3">3.2.1.52</ecNumber>
    </recommendedName>
</protein>
<dbReference type="Gene3D" id="3.40.50.1700">
    <property type="entry name" value="Glycoside hydrolase family 3 C-terminal domain"/>
    <property type="match status" value="1"/>
</dbReference>
<evidence type="ECO:0000313" key="11">
    <source>
        <dbReference type="EMBL" id="MBF4765296.1"/>
    </source>
</evidence>
<dbReference type="GO" id="GO:0004563">
    <property type="term" value="F:beta-N-acetylhexosaminidase activity"/>
    <property type="evidence" value="ECO:0007669"/>
    <property type="project" value="UniProtKB-EC"/>
</dbReference>
<dbReference type="InterPro" id="IPR002772">
    <property type="entry name" value="Glyco_hydro_3_C"/>
</dbReference>
<evidence type="ECO:0000259" key="9">
    <source>
        <dbReference type="Pfam" id="PF00933"/>
    </source>
</evidence>
<evidence type="ECO:0000256" key="3">
    <source>
        <dbReference type="ARBA" id="ARBA00012663"/>
    </source>
</evidence>
<evidence type="ECO:0000259" key="10">
    <source>
        <dbReference type="Pfam" id="PF01915"/>
    </source>
</evidence>
<keyword evidence="5 6" id="KW-0326">Glycosidase</keyword>
<dbReference type="GO" id="GO:0005975">
    <property type="term" value="P:carbohydrate metabolic process"/>
    <property type="evidence" value="ECO:0007669"/>
    <property type="project" value="InterPro"/>
</dbReference>
<sequence length="634" mass="65066">MSSEAPVFSRSAASTTRRNRKPVRPVVIGLSLVMAAAFGPPAATAGDPGSAGDAPYRGRVLSLMRHMTLQQKVGQLFVIEVAGRHATAVSDAAKAVNQRLYGVDTPAQAIAKYQPGGVIYYTTRVACTGCATDDNIGDPAQVATLSNGLQAASLAQPAHIPLQVSVDQEGGALVARFLAPATQMPGNMALGAGRSTQDAHDSAKVIGEELAAVGVTQDYAPVSDVNINPNNPVIGIRSIGGDPDLVSDLASAQVQGFHAGGVSAVAKHFPGHGDTGVDSHFGLPQVTHSLAQFHAIDLPPFEADIAAGVDTIMTAHVVFPAVDPSGAPATMSHTILTGVLRNELGFTGLIVTDALDMAGATATYPPNVAPVQAILAGADQLLVPPQMDTAYGAVLDAVRNGTISEKRLDASVYRVLLHKYRRGIFADPIVDPAAAPTIMGAPDHLAQAQTITDRTTTLVKNDAGVLPLAAGPRQVLVAGWGVGTTQGIANAMAARGATTQVLESGTTPSTAQIDAAVAAAEDSDLVVVSTNNAYAVNASTGQPTAAAAAQTRLVRALLATSKPVVVAAMRNPYDVASFEEAPTVLDTYGYTADQVESLARVLFGEVDPTGRLPVSVPRADGPGELFPFGFGLGY</sequence>
<evidence type="ECO:0000256" key="4">
    <source>
        <dbReference type="ARBA" id="ARBA00022801"/>
    </source>
</evidence>
<dbReference type="Gene3D" id="3.20.20.300">
    <property type="entry name" value="Glycoside hydrolase, family 3, N-terminal domain"/>
    <property type="match status" value="1"/>
</dbReference>
<dbReference type="InterPro" id="IPR036962">
    <property type="entry name" value="Glyco_hydro_3_N_sf"/>
</dbReference>
<comment type="caution">
    <text evidence="11">The sequence shown here is derived from an EMBL/GenBank/DDBJ whole genome shotgun (WGS) entry which is preliminary data.</text>
</comment>
<dbReference type="InterPro" id="IPR001764">
    <property type="entry name" value="Glyco_hydro_3_N"/>
</dbReference>
<feature type="domain" description="Glycoside hydrolase family 3 C-terminal" evidence="10">
    <location>
        <begin position="457"/>
        <end position="634"/>
    </location>
</feature>
<dbReference type="SUPFAM" id="SSF52279">
    <property type="entry name" value="Beta-D-glucan exohydrolase, C-terminal domain"/>
    <property type="match status" value="1"/>
</dbReference>
<dbReference type="PROSITE" id="PS00775">
    <property type="entry name" value="GLYCOSYL_HYDROL_F3"/>
    <property type="match status" value="1"/>
</dbReference>
<feature type="region of interest" description="Disordered" evidence="7">
    <location>
        <begin position="1"/>
        <end position="20"/>
    </location>
</feature>
<feature type="signal peptide" evidence="8">
    <location>
        <begin position="1"/>
        <end position="45"/>
    </location>
</feature>
<reference evidence="11" key="1">
    <citation type="submission" date="2020-11" db="EMBL/GenBank/DDBJ databases">
        <title>Nocardioides sp. nov., isolated from Soil of Cynanchum wilfordii Hemsley rhizosphere.</title>
        <authorList>
            <person name="Lee J.-S."/>
            <person name="Suh M.K."/>
            <person name="Kim J.-S."/>
        </authorList>
    </citation>
    <scope>NUCLEOTIDE SEQUENCE</scope>
    <source>
        <strain evidence="11">KCTC 19275</strain>
    </source>
</reference>
<evidence type="ECO:0000256" key="8">
    <source>
        <dbReference type="SAM" id="SignalP"/>
    </source>
</evidence>
<accession>A0A930YEE3</accession>
<keyword evidence="8" id="KW-0732">Signal</keyword>
<evidence type="ECO:0000256" key="6">
    <source>
        <dbReference type="RuleBase" id="RU361161"/>
    </source>
</evidence>
<evidence type="ECO:0000313" key="12">
    <source>
        <dbReference type="Proteomes" id="UP000640489"/>
    </source>
</evidence>
<evidence type="ECO:0000256" key="2">
    <source>
        <dbReference type="ARBA" id="ARBA00005336"/>
    </source>
</evidence>
<gene>
    <name evidence="11" type="ORF">ISU07_19355</name>
</gene>
<dbReference type="AlphaFoldDB" id="A0A930YEE3"/>
<evidence type="ECO:0000256" key="5">
    <source>
        <dbReference type="ARBA" id="ARBA00023295"/>
    </source>
</evidence>
<dbReference type="InterPro" id="IPR017853">
    <property type="entry name" value="GH"/>
</dbReference>
<keyword evidence="12" id="KW-1185">Reference proteome</keyword>
<name>A0A930YEE3_9ACTN</name>
<evidence type="ECO:0000256" key="7">
    <source>
        <dbReference type="SAM" id="MobiDB-lite"/>
    </source>
</evidence>
<comment type="catalytic activity">
    <reaction evidence="1">
        <text>Hydrolysis of terminal non-reducing N-acetyl-D-hexosamine residues in N-acetyl-beta-D-hexosaminides.</text>
        <dbReference type="EC" id="3.2.1.52"/>
    </reaction>
</comment>
<dbReference type="InterPro" id="IPR050226">
    <property type="entry name" value="NagZ_Beta-hexosaminidase"/>
</dbReference>
<dbReference type="InterPro" id="IPR019800">
    <property type="entry name" value="Glyco_hydro_3_AS"/>
</dbReference>
<dbReference type="EC" id="3.2.1.52" evidence="3"/>